<keyword evidence="7" id="KW-0547">Nucleotide-binding</keyword>
<keyword evidence="8 13" id="KW-0418">Kinase</keyword>
<evidence type="ECO:0000259" key="12">
    <source>
        <dbReference type="PROSITE" id="PS50885"/>
    </source>
</evidence>
<gene>
    <name evidence="13" type="ORF">ACPOL_0999</name>
</gene>
<dbReference type="InterPro" id="IPR004358">
    <property type="entry name" value="Sig_transdc_His_kin-like_C"/>
</dbReference>
<dbReference type="Pfam" id="PF02518">
    <property type="entry name" value="HATPase_c"/>
    <property type="match status" value="1"/>
</dbReference>
<dbReference type="GO" id="GO:0005886">
    <property type="term" value="C:plasma membrane"/>
    <property type="evidence" value="ECO:0007669"/>
    <property type="project" value="UniProtKB-SubCell"/>
</dbReference>
<dbReference type="GO" id="GO:0005524">
    <property type="term" value="F:ATP binding"/>
    <property type="evidence" value="ECO:0007669"/>
    <property type="project" value="UniProtKB-KW"/>
</dbReference>
<keyword evidence="6" id="KW-0808">Transferase</keyword>
<evidence type="ECO:0000256" key="10">
    <source>
        <dbReference type="SAM" id="Phobius"/>
    </source>
</evidence>
<evidence type="ECO:0000256" key="5">
    <source>
        <dbReference type="ARBA" id="ARBA00022553"/>
    </source>
</evidence>
<evidence type="ECO:0000256" key="3">
    <source>
        <dbReference type="ARBA" id="ARBA00012438"/>
    </source>
</evidence>
<dbReference type="PROSITE" id="PS50109">
    <property type="entry name" value="HIS_KIN"/>
    <property type="match status" value="1"/>
</dbReference>
<dbReference type="CDD" id="cd00082">
    <property type="entry name" value="HisKA"/>
    <property type="match status" value="1"/>
</dbReference>
<dbReference type="EMBL" id="CP030840">
    <property type="protein sequence ID" value="AXC10350.1"/>
    <property type="molecule type" value="Genomic_DNA"/>
</dbReference>
<dbReference type="InterPro" id="IPR003660">
    <property type="entry name" value="HAMP_dom"/>
</dbReference>
<evidence type="ECO:0000256" key="8">
    <source>
        <dbReference type="ARBA" id="ARBA00022777"/>
    </source>
</evidence>
<organism evidence="13 14">
    <name type="scientific">Acidisarcina polymorpha</name>
    <dbReference type="NCBI Taxonomy" id="2211140"/>
    <lineage>
        <taxon>Bacteria</taxon>
        <taxon>Pseudomonadati</taxon>
        <taxon>Acidobacteriota</taxon>
        <taxon>Terriglobia</taxon>
        <taxon>Terriglobales</taxon>
        <taxon>Acidobacteriaceae</taxon>
        <taxon>Acidisarcina</taxon>
    </lineage>
</organism>
<dbReference type="PANTHER" id="PTHR44936:SF10">
    <property type="entry name" value="SENSOR PROTEIN RSTB"/>
    <property type="match status" value="1"/>
</dbReference>
<dbReference type="InterPro" id="IPR050980">
    <property type="entry name" value="2C_sensor_his_kinase"/>
</dbReference>
<dbReference type="SUPFAM" id="SSF55874">
    <property type="entry name" value="ATPase domain of HSP90 chaperone/DNA topoisomerase II/histidine kinase"/>
    <property type="match status" value="1"/>
</dbReference>
<keyword evidence="10" id="KW-0472">Membrane</keyword>
<evidence type="ECO:0000256" key="9">
    <source>
        <dbReference type="ARBA" id="ARBA00022840"/>
    </source>
</evidence>
<dbReference type="PRINTS" id="PR00344">
    <property type="entry name" value="BCTRLSENSOR"/>
</dbReference>
<dbReference type="GO" id="GO:0000155">
    <property type="term" value="F:phosphorelay sensor kinase activity"/>
    <property type="evidence" value="ECO:0007669"/>
    <property type="project" value="InterPro"/>
</dbReference>
<feature type="domain" description="Histidine kinase" evidence="11">
    <location>
        <begin position="368"/>
        <end position="581"/>
    </location>
</feature>
<feature type="transmembrane region" description="Helical" evidence="10">
    <location>
        <begin position="12"/>
        <end position="32"/>
    </location>
</feature>
<dbReference type="AlphaFoldDB" id="A0A2Z5FU65"/>
<keyword evidence="10" id="KW-1133">Transmembrane helix</keyword>
<dbReference type="EC" id="2.7.13.3" evidence="3"/>
<dbReference type="SMART" id="SM00388">
    <property type="entry name" value="HisKA"/>
    <property type="match status" value="1"/>
</dbReference>
<reference evidence="13 14" key="1">
    <citation type="journal article" date="2018" name="Front. Microbiol.">
        <title>Hydrolytic Capabilities as a Key to Environmental Success: Chitinolytic and Cellulolytic Acidobacteria From Acidic Sub-arctic Soils and Boreal Peatlands.</title>
        <authorList>
            <person name="Belova S.E."/>
            <person name="Ravin N.V."/>
            <person name="Pankratov T.A."/>
            <person name="Rakitin A.L."/>
            <person name="Ivanova A.A."/>
            <person name="Beletsky A.V."/>
            <person name="Mardanov A.V."/>
            <person name="Sinninghe Damste J.S."/>
            <person name="Dedysh S.N."/>
        </authorList>
    </citation>
    <scope>NUCLEOTIDE SEQUENCE [LARGE SCALE GENOMIC DNA]</scope>
    <source>
        <strain evidence="13 14">SBC82</strain>
    </source>
</reference>
<dbReference type="PROSITE" id="PS50885">
    <property type="entry name" value="HAMP"/>
    <property type="match status" value="1"/>
</dbReference>
<dbReference type="CDD" id="cd00075">
    <property type="entry name" value="HATPase"/>
    <property type="match status" value="1"/>
</dbReference>
<keyword evidence="10" id="KW-0812">Transmembrane</keyword>
<dbReference type="OrthoDB" id="102628at2"/>
<evidence type="ECO:0000256" key="4">
    <source>
        <dbReference type="ARBA" id="ARBA00022475"/>
    </source>
</evidence>
<feature type="transmembrane region" description="Helical" evidence="10">
    <location>
        <begin position="278"/>
        <end position="297"/>
    </location>
</feature>
<comment type="subcellular location">
    <subcellularLocation>
        <location evidence="2">Cell membrane</location>
        <topology evidence="2">Multi-pass membrane protein</topology>
    </subcellularLocation>
</comment>
<evidence type="ECO:0000313" key="14">
    <source>
        <dbReference type="Proteomes" id="UP000253606"/>
    </source>
</evidence>
<dbReference type="Gene3D" id="6.10.340.10">
    <property type="match status" value="1"/>
</dbReference>
<dbReference type="SUPFAM" id="SSF47384">
    <property type="entry name" value="Homodimeric domain of signal transducing histidine kinase"/>
    <property type="match status" value="1"/>
</dbReference>
<dbReference type="Gene3D" id="1.10.287.130">
    <property type="match status" value="1"/>
</dbReference>
<dbReference type="Gene3D" id="3.30.565.10">
    <property type="entry name" value="Histidine kinase-like ATPase, C-terminal domain"/>
    <property type="match status" value="1"/>
</dbReference>
<keyword evidence="4" id="KW-1003">Cell membrane</keyword>
<proteinExistence type="predicted"/>
<evidence type="ECO:0000259" key="11">
    <source>
        <dbReference type="PROSITE" id="PS50109"/>
    </source>
</evidence>
<keyword evidence="5" id="KW-0597">Phosphoprotein</keyword>
<dbReference type="InterPro" id="IPR003594">
    <property type="entry name" value="HATPase_dom"/>
</dbReference>
<dbReference type="PANTHER" id="PTHR44936">
    <property type="entry name" value="SENSOR PROTEIN CREC"/>
    <property type="match status" value="1"/>
</dbReference>
<sequence>MAVFRGVRTRVLLIAALIAVIVTVTGGSLLIVRDRVRRQVAQDLSADLTHSLSTFQNIQRQRRDVLIRENELLADLPSLKALMTTGDKRTIADGAIDLWKVSGSDLFALVDAYGRVLIVYTKGRPPSETLVEALQQTMTRPQEHYLTADGRLFDFSMRPLYFGGEAQGTLLGYVISGYQIDRNVIGLIGHASGDDAAFLAGPNIVASTLSPELQQELLLKFPSLLSTVSGRNAEVVLGGDHYLGTGADLSGEAEGQLRLVVLKSFAQANRSIREINRLVLLLGAAALVLGTLLMITLSRIVTEPLELLAQGVRAFGFGNPSHGLPDNGTREVRELSTAFARMRGEIIMTNRALLDSERLATIGSMASSVSHDLRHYLAAVYANAEFLSSARLSQEERVELFEDIQLAVHGATELLDSLLIFSKTGVAFHRERDSLLRIAEKAVSLLKAHPEAEGVSIKMECDDPSGGYALVDPKQMQRAIYNLLLNACQSTHRTPPPREVSLVISNAGDTVSVTITDSGPGVAEHIRNSLFEPFVSEGKQSGTGLGLTLAHAVAKEHGGTVTLVSTRPGETVFQLSLQFNFSGVGATTPS</sequence>
<evidence type="ECO:0000256" key="1">
    <source>
        <dbReference type="ARBA" id="ARBA00000085"/>
    </source>
</evidence>
<dbReference type="InterPro" id="IPR036890">
    <property type="entry name" value="HATPase_C_sf"/>
</dbReference>
<keyword evidence="9" id="KW-0067">ATP-binding</keyword>
<dbReference type="InterPro" id="IPR005467">
    <property type="entry name" value="His_kinase_dom"/>
</dbReference>
<accession>A0A2Z5FU65</accession>
<evidence type="ECO:0000256" key="7">
    <source>
        <dbReference type="ARBA" id="ARBA00022741"/>
    </source>
</evidence>
<name>A0A2Z5FU65_9BACT</name>
<comment type="catalytic activity">
    <reaction evidence="1">
        <text>ATP + protein L-histidine = ADP + protein N-phospho-L-histidine.</text>
        <dbReference type="EC" id="2.7.13.3"/>
    </reaction>
</comment>
<dbReference type="SMART" id="SM00387">
    <property type="entry name" value="HATPase_c"/>
    <property type="match status" value="1"/>
</dbReference>
<evidence type="ECO:0000256" key="2">
    <source>
        <dbReference type="ARBA" id="ARBA00004651"/>
    </source>
</evidence>
<dbReference type="SMART" id="SM00304">
    <property type="entry name" value="HAMP"/>
    <property type="match status" value="1"/>
</dbReference>
<evidence type="ECO:0000313" key="13">
    <source>
        <dbReference type="EMBL" id="AXC10350.1"/>
    </source>
</evidence>
<protein>
    <recommendedName>
        <fullName evidence="3">histidine kinase</fullName>
        <ecNumber evidence="3">2.7.13.3</ecNumber>
    </recommendedName>
</protein>
<keyword evidence="14" id="KW-1185">Reference proteome</keyword>
<dbReference type="RefSeq" id="WP_114206005.1">
    <property type="nucleotide sequence ID" value="NZ_CP030840.1"/>
</dbReference>
<dbReference type="InterPro" id="IPR036097">
    <property type="entry name" value="HisK_dim/P_sf"/>
</dbReference>
<dbReference type="Proteomes" id="UP000253606">
    <property type="component" value="Chromosome"/>
</dbReference>
<feature type="domain" description="HAMP" evidence="12">
    <location>
        <begin position="299"/>
        <end position="351"/>
    </location>
</feature>
<dbReference type="InterPro" id="IPR003661">
    <property type="entry name" value="HisK_dim/P_dom"/>
</dbReference>
<dbReference type="KEGG" id="abas:ACPOL_0999"/>
<evidence type="ECO:0000256" key="6">
    <source>
        <dbReference type="ARBA" id="ARBA00022679"/>
    </source>
</evidence>